<dbReference type="InterPro" id="IPR001293">
    <property type="entry name" value="Znf_TRAF"/>
</dbReference>
<sequence length="300" mass="34812">MGFKQEHFDEKIPGEFICSHCRDVFLEPVALACQHTLCAKCYKKRMKRKIRACPVCKKTLCSSEEKIDKEWRKQYESLQINCPKGCEKVLSLGDLSDHYANHCQLTFTICINIGCARKVRRKDLALHLKQCDFRVVQCEGCGYTTKYIHLRMHQIVQKCLLRTNLHMIVQNRREMTSRVKQHRLKLHEESFQIELEERDLDRAKMWSAIARNDISRATSPSPLYRGKRFPELTDKEKALSRLVHSAPTSPVMSSSPMMSTSPTSATKLCENCNKLFSEYRNHGEACRWHKGPVSSRSVLF</sequence>
<keyword evidence="3 4" id="KW-0862">Zinc</keyword>
<dbReference type="Pfam" id="PF02176">
    <property type="entry name" value="zf-TRAF"/>
    <property type="match status" value="1"/>
</dbReference>
<dbReference type="PANTHER" id="PTHR10131:SF157">
    <property type="entry name" value="RECEPTOR-ASSOCIATED FACTOR, PUTATIVE-RELATED"/>
    <property type="match status" value="1"/>
</dbReference>
<feature type="domain" description="RING-type" evidence="5">
    <location>
        <begin position="18"/>
        <end position="57"/>
    </location>
</feature>
<dbReference type="PROSITE" id="PS50089">
    <property type="entry name" value="ZF_RING_2"/>
    <property type="match status" value="1"/>
</dbReference>
<dbReference type="GO" id="GO:0008270">
    <property type="term" value="F:zinc ion binding"/>
    <property type="evidence" value="ECO:0007669"/>
    <property type="project" value="UniProtKB-KW"/>
</dbReference>
<evidence type="ECO:0000256" key="1">
    <source>
        <dbReference type="ARBA" id="ARBA00022723"/>
    </source>
</evidence>
<evidence type="ECO:0000259" key="6">
    <source>
        <dbReference type="PROSITE" id="PS50145"/>
    </source>
</evidence>
<feature type="domain" description="TRAF-type" evidence="6">
    <location>
        <begin position="98"/>
        <end position="141"/>
    </location>
</feature>
<dbReference type="EMBL" id="MU826835">
    <property type="protein sequence ID" value="KAJ7372749.1"/>
    <property type="molecule type" value="Genomic_DNA"/>
</dbReference>
<keyword evidence="1 4" id="KW-0479">Metal-binding</keyword>
<dbReference type="Pfam" id="PF00097">
    <property type="entry name" value="zf-C3HC4"/>
    <property type="match status" value="1"/>
</dbReference>
<evidence type="ECO:0000259" key="5">
    <source>
        <dbReference type="PROSITE" id="PS50089"/>
    </source>
</evidence>
<dbReference type="SUPFAM" id="SSF49599">
    <property type="entry name" value="TRAF domain-like"/>
    <property type="match status" value="1"/>
</dbReference>
<dbReference type="InterPro" id="IPR017907">
    <property type="entry name" value="Znf_RING_CS"/>
</dbReference>
<organism evidence="7 8">
    <name type="scientific">Desmophyllum pertusum</name>
    <dbReference type="NCBI Taxonomy" id="174260"/>
    <lineage>
        <taxon>Eukaryota</taxon>
        <taxon>Metazoa</taxon>
        <taxon>Cnidaria</taxon>
        <taxon>Anthozoa</taxon>
        <taxon>Hexacorallia</taxon>
        <taxon>Scleractinia</taxon>
        <taxon>Caryophylliina</taxon>
        <taxon>Caryophylliidae</taxon>
        <taxon>Desmophyllum</taxon>
    </lineage>
</organism>
<dbReference type="Gene3D" id="3.30.40.10">
    <property type="entry name" value="Zinc/RING finger domain, C3HC4 (zinc finger)"/>
    <property type="match status" value="2"/>
</dbReference>
<comment type="caution">
    <text evidence="7">The sequence shown here is derived from an EMBL/GenBank/DDBJ whole genome shotgun (WGS) entry which is preliminary data.</text>
</comment>
<evidence type="ECO:0000256" key="2">
    <source>
        <dbReference type="ARBA" id="ARBA00022771"/>
    </source>
</evidence>
<dbReference type="PROSITE" id="PS50145">
    <property type="entry name" value="ZF_TRAF"/>
    <property type="match status" value="1"/>
</dbReference>
<evidence type="ECO:0000313" key="7">
    <source>
        <dbReference type="EMBL" id="KAJ7372749.1"/>
    </source>
</evidence>
<keyword evidence="8" id="KW-1185">Reference proteome</keyword>
<dbReference type="Proteomes" id="UP001163046">
    <property type="component" value="Unassembled WGS sequence"/>
</dbReference>
<dbReference type="SMART" id="SM00184">
    <property type="entry name" value="RING"/>
    <property type="match status" value="1"/>
</dbReference>
<evidence type="ECO:0000256" key="4">
    <source>
        <dbReference type="PROSITE-ProRule" id="PRU00207"/>
    </source>
</evidence>
<proteinExistence type="predicted"/>
<dbReference type="AlphaFoldDB" id="A0A9X0CTB3"/>
<feature type="zinc finger region" description="TRAF-type" evidence="4">
    <location>
        <begin position="98"/>
        <end position="141"/>
    </location>
</feature>
<dbReference type="PROSITE" id="PS00518">
    <property type="entry name" value="ZF_RING_1"/>
    <property type="match status" value="1"/>
</dbReference>
<accession>A0A9X0CTB3</accession>
<dbReference type="SUPFAM" id="SSF57850">
    <property type="entry name" value="RING/U-box"/>
    <property type="match status" value="1"/>
</dbReference>
<dbReference type="InterPro" id="IPR001841">
    <property type="entry name" value="Znf_RING"/>
</dbReference>
<protein>
    <submittedName>
        <fullName evidence="7">Uncharacterized protein</fullName>
    </submittedName>
</protein>
<dbReference type="InterPro" id="IPR013083">
    <property type="entry name" value="Znf_RING/FYVE/PHD"/>
</dbReference>
<dbReference type="GO" id="GO:0043122">
    <property type="term" value="P:regulation of canonical NF-kappaB signal transduction"/>
    <property type="evidence" value="ECO:0007669"/>
    <property type="project" value="TreeGrafter"/>
</dbReference>
<dbReference type="PANTHER" id="PTHR10131">
    <property type="entry name" value="TNF RECEPTOR ASSOCIATED FACTOR"/>
    <property type="match status" value="1"/>
</dbReference>
<evidence type="ECO:0000313" key="8">
    <source>
        <dbReference type="Proteomes" id="UP001163046"/>
    </source>
</evidence>
<dbReference type="OrthoDB" id="9049620at2759"/>
<keyword evidence="2 4" id="KW-0863">Zinc-finger</keyword>
<name>A0A9X0CTB3_9CNID</name>
<dbReference type="InterPro" id="IPR018957">
    <property type="entry name" value="Znf_C3HC4_RING-type"/>
</dbReference>
<evidence type="ECO:0000256" key="3">
    <source>
        <dbReference type="ARBA" id="ARBA00022833"/>
    </source>
</evidence>
<reference evidence="7" key="1">
    <citation type="submission" date="2023-01" db="EMBL/GenBank/DDBJ databases">
        <title>Genome assembly of the deep-sea coral Lophelia pertusa.</title>
        <authorList>
            <person name="Herrera S."/>
            <person name="Cordes E."/>
        </authorList>
    </citation>
    <scope>NUCLEOTIDE SEQUENCE</scope>
    <source>
        <strain evidence="7">USNM1676648</strain>
        <tissue evidence="7">Polyp</tissue>
    </source>
</reference>
<gene>
    <name evidence="7" type="ORF">OS493_018026</name>
</gene>